<comment type="similarity">
    <text evidence="6">Belongs to the WRKY group III family.</text>
</comment>
<evidence type="ECO:0000313" key="10">
    <source>
        <dbReference type="Proteomes" id="UP001187192"/>
    </source>
</evidence>
<evidence type="ECO:0000256" key="3">
    <source>
        <dbReference type="ARBA" id="ARBA00023125"/>
    </source>
</evidence>
<dbReference type="GO" id="GO:0003700">
    <property type="term" value="F:DNA-binding transcription factor activity"/>
    <property type="evidence" value="ECO:0007669"/>
    <property type="project" value="InterPro"/>
</dbReference>
<dbReference type="Gene3D" id="2.20.25.80">
    <property type="entry name" value="WRKY domain"/>
    <property type="match status" value="1"/>
</dbReference>
<dbReference type="PROSITE" id="PS50811">
    <property type="entry name" value="WRKY"/>
    <property type="match status" value="1"/>
</dbReference>
<gene>
    <name evidence="9" type="ORF">TIFTF001_012146</name>
</gene>
<dbReference type="EMBL" id="BTGU01000015">
    <property type="protein sequence ID" value="GMN42949.1"/>
    <property type="molecule type" value="Genomic_DNA"/>
</dbReference>
<feature type="region of interest" description="Disordered" evidence="7">
    <location>
        <begin position="55"/>
        <end position="84"/>
    </location>
</feature>
<keyword evidence="2" id="KW-0805">Transcription regulation</keyword>
<dbReference type="InterPro" id="IPR036576">
    <property type="entry name" value="WRKY_dom_sf"/>
</dbReference>
<evidence type="ECO:0000256" key="5">
    <source>
        <dbReference type="ARBA" id="ARBA00023242"/>
    </source>
</evidence>
<keyword evidence="4" id="KW-0804">Transcription</keyword>
<dbReference type="Pfam" id="PF03106">
    <property type="entry name" value="WRKY"/>
    <property type="match status" value="1"/>
</dbReference>
<dbReference type="PANTHER" id="PTHR32096">
    <property type="entry name" value="WRKY TRANSCRIPTION FACTOR 30-RELATED-RELATED"/>
    <property type="match status" value="1"/>
</dbReference>
<accession>A0AA87ZZK3</accession>
<keyword evidence="10" id="KW-1185">Reference proteome</keyword>
<sequence>MDLGENNLIKELNQGKELAKQLMNHLQPSSSRETRDFLVGKILSSYEKALSLLNTSGGRDRDQSNLVESPHSLDNNNTSPRSVIFGHEDFKHRDVFKKRKVMPRWTEQVKVCLGTGPEGPLEDGYSWRKYGQKDILGATHPRGYYRCTHRNAQGCLATKQVQKSDEDASVFEVTYRGHHTCSRASQLAKAASASLIKQGLKVEKDQSPREGEEEKVEEEKKKLKRSKSTLFNLRAGLEVKTEELDTKEDGIFQPFAFPSTPIESENLETNFFSDIVENNFAGSFSQPFISPTGSESSNLSVSLWHMSTVGLANNVQSSESNLTQIISNPNSATNSPIGDLTDLTLDKVDFEENFPFDSPEFFD</sequence>
<dbReference type="GO" id="GO:0010150">
    <property type="term" value="P:leaf senescence"/>
    <property type="evidence" value="ECO:0007669"/>
    <property type="project" value="UniProtKB-ARBA"/>
</dbReference>
<evidence type="ECO:0000313" key="9">
    <source>
        <dbReference type="EMBL" id="GMN42949.1"/>
    </source>
</evidence>
<evidence type="ECO:0000256" key="2">
    <source>
        <dbReference type="ARBA" id="ARBA00023015"/>
    </source>
</evidence>
<dbReference type="InterPro" id="IPR003657">
    <property type="entry name" value="WRKY_dom"/>
</dbReference>
<dbReference type="GO" id="GO:0005634">
    <property type="term" value="C:nucleus"/>
    <property type="evidence" value="ECO:0007669"/>
    <property type="project" value="UniProtKB-SubCell"/>
</dbReference>
<keyword evidence="5" id="KW-0539">Nucleus</keyword>
<feature type="domain" description="WRKY" evidence="8">
    <location>
        <begin position="116"/>
        <end position="179"/>
    </location>
</feature>
<evidence type="ECO:0000259" key="8">
    <source>
        <dbReference type="PROSITE" id="PS50811"/>
    </source>
</evidence>
<protein>
    <recommendedName>
        <fullName evidence="8">WRKY domain-containing protein</fullName>
    </recommendedName>
</protein>
<dbReference type="PANTHER" id="PTHR32096:SF133">
    <property type="entry name" value="WRKY TRANSCRIPTION FACTOR 41-RELATED"/>
    <property type="match status" value="1"/>
</dbReference>
<dbReference type="GO" id="GO:0010193">
    <property type="term" value="P:response to ozone"/>
    <property type="evidence" value="ECO:0007669"/>
    <property type="project" value="UniProtKB-ARBA"/>
</dbReference>
<evidence type="ECO:0000256" key="7">
    <source>
        <dbReference type="SAM" id="MobiDB-lite"/>
    </source>
</evidence>
<dbReference type="GO" id="GO:0042542">
    <property type="term" value="P:response to hydrogen peroxide"/>
    <property type="evidence" value="ECO:0007669"/>
    <property type="project" value="UniProtKB-ARBA"/>
</dbReference>
<dbReference type="InterPro" id="IPR044810">
    <property type="entry name" value="WRKY_plant"/>
</dbReference>
<dbReference type="Proteomes" id="UP001187192">
    <property type="component" value="Unassembled WGS sequence"/>
</dbReference>
<dbReference type="AlphaFoldDB" id="A0AA87ZZK3"/>
<name>A0AA87ZZK3_FICCA</name>
<dbReference type="GO" id="GO:0000976">
    <property type="term" value="F:transcription cis-regulatory region binding"/>
    <property type="evidence" value="ECO:0007669"/>
    <property type="project" value="TreeGrafter"/>
</dbReference>
<comment type="subcellular location">
    <subcellularLocation>
        <location evidence="1">Nucleus</location>
    </subcellularLocation>
</comment>
<reference evidence="9" key="1">
    <citation type="submission" date="2023-07" db="EMBL/GenBank/DDBJ databases">
        <title>draft genome sequence of fig (Ficus carica).</title>
        <authorList>
            <person name="Takahashi T."/>
            <person name="Nishimura K."/>
        </authorList>
    </citation>
    <scope>NUCLEOTIDE SEQUENCE</scope>
</reference>
<evidence type="ECO:0000256" key="1">
    <source>
        <dbReference type="ARBA" id="ARBA00004123"/>
    </source>
</evidence>
<dbReference type="SUPFAM" id="SSF118290">
    <property type="entry name" value="WRKY DNA-binding domain"/>
    <property type="match status" value="1"/>
</dbReference>
<comment type="caution">
    <text evidence="9">The sequence shown here is derived from an EMBL/GenBank/DDBJ whole genome shotgun (WGS) entry which is preliminary data.</text>
</comment>
<keyword evidence="3" id="KW-0238">DNA-binding</keyword>
<feature type="region of interest" description="Disordered" evidence="7">
    <location>
        <begin position="200"/>
        <end position="221"/>
    </location>
</feature>
<organism evidence="9 10">
    <name type="scientific">Ficus carica</name>
    <name type="common">Common fig</name>
    <dbReference type="NCBI Taxonomy" id="3494"/>
    <lineage>
        <taxon>Eukaryota</taxon>
        <taxon>Viridiplantae</taxon>
        <taxon>Streptophyta</taxon>
        <taxon>Embryophyta</taxon>
        <taxon>Tracheophyta</taxon>
        <taxon>Spermatophyta</taxon>
        <taxon>Magnoliopsida</taxon>
        <taxon>eudicotyledons</taxon>
        <taxon>Gunneridae</taxon>
        <taxon>Pentapetalae</taxon>
        <taxon>rosids</taxon>
        <taxon>fabids</taxon>
        <taxon>Rosales</taxon>
        <taxon>Moraceae</taxon>
        <taxon>Ficeae</taxon>
        <taxon>Ficus</taxon>
    </lineage>
</organism>
<evidence type="ECO:0000256" key="4">
    <source>
        <dbReference type="ARBA" id="ARBA00023163"/>
    </source>
</evidence>
<proteinExistence type="inferred from homology"/>
<dbReference type="FunFam" id="2.20.25.80:FF:000009">
    <property type="entry name" value="WRKY transcription factor 53"/>
    <property type="match status" value="1"/>
</dbReference>
<dbReference type="GO" id="GO:0009751">
    <property type="term" value="P:response to salicylic acid"/>
    <property type="evidence" value="ECO:0007669"/>
    <property type="project" value="UniProtKB-ARBA"/>
</dbReference>
<evidence type="ECO:0000256" key="6">
    <source>
        <dbReference type="ARBA" id="ARBA00060850"/>
    </source>
</evidence>
<dbReference type="SMART" id="SM00774">
    <property type="entry name" value="WRKY"/>
    <property type="match status" value="1"/>
</dbReference>
<feature type="compositionally biased region" description="Polar residues" evidence="7">
    <location>
        <begin position="64"/>
        <end position="81"/>
    </location>
</feature>